<name>A0AAN4ZFU7_9BILA</name>
<keyword evidence="3" id="KW-1185">Reference proteome</keyword>
<evidence type="ECO:0000313" key="3">
    <source>
        <dbReference type="Proteomes" id="UP001328107"/>
    </source>
</evidence>
<organism evidence="2 3">
    <name type="scientific">Pristionchus mayeri</name>
    <dbReference type="NCBI Taxonomy" id="1317129"/>
    <lineage>
        <taxon>Eukaryota</taxon>
        <taxon>Metazoa</taxon>
        <taxon>Ecdysozoa</taxon>
        <taxon>Nematoda</taxon>
        <taxon>Chromadorea</taxon>
        <taxon>Rhabditida</taxon>
        <taxon>Rhabditina</taxon>
        <taxon>Diplogasteromorpha</taxon>
        <taxon>Diplogasteroidea</taxon>
        <taxon>Neodiplogasteridae</taxon>
        <taxon>Pristionchus</taxon>
    </lineage>
</organism>
<reference evidence="3" key="1">
    <citation type="submission" date="2022-10" db="EMBL/GenBank/DDBJ databases">
        <title>Genome assembly of Pristionchus species.</title>
        <authorList>
            <person name="Yoshida K."/>
            <person name="Sommer R.J."/>
        </authorList>
    </citation>
    <scope>NUCLEOTIDE SEQUENCE [LARGE SCALE GENOMIC DNA]</scope>
    <source>
        <strain evidence="3">RS5460</strain>
    </source>
</reference>
<evidence type="ECO:0000256" key="1">
    <source>
        <dbReference type="SAM" id="SignalP"/>
    </source>
</evidence>
<feature type="chain" id="PRO_5042890964" description="Secreted protein" evidence="1">
    <location>
        <begin position="25"/>
        <end position="97"/>
    </location>
</feature>
<dbReference type="EMBL" id="BTRK01000002">
    <property type="protein sequence ID" value="GMR38714.1"/>
    <property type="molecule type" value="Genomic_DNA"/>
</dbReference>
<keyword evidence="1" id="KW-0732">Signal</keyword>
<dbReference type="Proteomes" id="UP001328107">
    <property type="component" value="Unassembled WGS sequence"/>
</dbReference>
<gene>
    <name evidence="2" type="ORF">PMAYCL1PPCAC_08909</name>
</gene>
<feature type="signal peptide" evidence="1">
    <location>
        <begin position="1"/>
        <end position="24"/>
    </location>
</feature>
<protein>
    <recommendedName>
        <fullName evidence="4">Secreted protein</fullName>
    </recommendedName>
</protein>
<evidence type="ECO:0000313" key="2">
    <source>
        <dbReference type="EMBL" id="GMR38714.1"/>
    </source>
</evidence>
<evidence type="ECO:0008006" key="4">
    <source>
        <dbReference type="Google" id="ProtNLM"/>
    </source>
</evidence>
<accession>A0AAN4ZFU7</accession>
<proteinExistence type="predicted"/>
<sequence length="97" mass="11521">MPKFQWNWLALHFSFIPSFPSLLSLSIEAEQSVSSIGRRPLHHLLPARSIRRDIAINPFRIWPRCPEHRQTSRKHRFDPEGCAHECKQDFAYWQNTP</sequence>
<comment type="caution">
    <text evidence="2">The sequence shown here is derived from an EMBL/GenBank/DDBJ whole genome shotgun (WGS) entry which is preliminary data.</text>
</comment>
<dbReference type="AlphaFoldDB" id="A0AAN4ZFU7"/>